<protein>
    <submittedName>
        <fullName evidence="1">Uncharacterized protein</fullName>
    </submittedName>
</protein>
<dbReference type="Proteomes" id="UP000582016">
    <property type="component" value="Unassembled WGS sequence"/>
</dbReference>
<evidence type="ECO:0000313" key="1">
    <source>
        <dbReference type="EMBL" id="KAF5569407.1"/>
    </source>
</evidence>
<sequence length="628" mass="71690">MNGTAHSTSNSRVISRRLTHLVPRHLRPFIDPVIRQFLDHLVVFPLDVTKRFCRRDVAVVAKFYDLQEDLIVMAVLPDSRIEALELLRVAQRLAYSNIDNREEVRSWGCDLRACRRPLTDQLSYGPKATFLCLPLELRQQIYHDYFKVDGGYVYDGDSDNLVQADGQPISISLRYACRSVAEETSSIPFQLNSITFSTLYRKDLQHQAAIHSNLIRFHTVLLSELLLRMRYFVTPEMFDQVDEVAPQYVQNIKTHINGCIRDDEHEGSLFHRKEFRAVTEFDKEGEIIVASLDWNDSAIGFQHAIVCILRQVSATNSAEIAKAINEVLPGWTDSASPEQLFDMSFDHWDIPSLSRLTETAEPTAAAINFLTRMSPTQRGYLQKLVLKESTIAVGFPESQAIGMIPFCKQNPKLHIEQRVDVWQNFVMSSECPSAYSLNGIHFERSEPQPGKHHFLDSISGPEQDVVFSNWVVHGMEVVRAGMPVGSWPVVFDGSPDLNLATDLFTTLLKRTIVWQTFYTDCVSLGLFADPSHPDYPFATVALDERPAERKRSSIFQCNFNLDRPWNLDEIAANHNIHQEAFKWKLGYWLQIEISSNSPHPLDFSLASSTVDLEKLRLGCFERKMISDH</sequence>
<organism evidence="1 2">
    <name type="scientific">Fusarium phyllophilum</name>
    <dbReference type="NCBI Taxonomy" id="47803"/>
    <lineage>
        <taxon>Eukaryota</taxon>
        <taxon>Fungi</taxon>
        <taxon>Dikarya</taxon>
        <taxon>Ascomycota</taxon>
        <taxon>Pezizomycotina</taxon>
        <taxon>Sordariomycetes</taxon>
        <taxon>Hypocreomycetidae</taxon>
        <taxon>Hypocreales</taxon>
        <taxon>Nectriaceae</taxon>
        <taxon>Fusarium</taxon>
        <taxon>Fusarium fujikuroi species complex</taxon>
    </lineage>
</organism>
<dbReference type="OrthoDB" id="5062850at2759"/>
<accession>A0A8H5NK50</accession>
<keyword evidence="2" id="KW-1185">Reference proteome</keyword>
<name>A0A8H5NK50_9HYPO</name>
<dbReference type="EMBL" id="JAAOAQ010000063">
    <property type="protein sequence ID" value="KAF5569407.1"/>
    <property type="molecule type" value="Genomic_DNA"/>
</dbReference>
<comment type="caution">
    <text evidence="1">The sequence shown here is derived from an EMBL/GenBank/DDBJ whole genome shotgun (WGS) entry which is preliminary data.</text>
</comment>
<reference evidence="1 2" key="1">
    <citation type="submission" date="2020-05" db="EMBL/GenBank/DDBJ databases">
        <title>Identification and distribution of gene clusters putatively required for synthesis of sphingolipid metabolism inhibitors in phylogenetically diverse species of the filamentous fungus Fusarium.</title>
        <authorList>
            <person name="Kim H.-S."/>
            <person name="Busman M."/>
            <person name="Brown D.W."/>
            <person name="Divon H."/>
            <person name="Uhlig S."/>
            <person name="Proctor R.H."/>
        </authorList>
    </citation>
    <scope>NUCLEOTIDE SEQUENCE [LARGE SCALE GENOMIC DNA]</scope>
    <source>
        <strain evidence="1 2">NRRL 13617</strain>
    </source>
</reference>
<proteinExistence type="predicted"/>
<gene>
    <name evidence="1" type="ORF">FPHYL_2223</name>
</gene>
<evidence type="ECO:0000313" key="2">
    <source>
        <dbReference type="Proteomes" id="UP000582016"/>
    </source>
</evidence>
<dbReference type="AlphaFoldDB" id="A0A8H5NK50"/>